<keyword evidence="7 8" id="KW-0472">Membrane</keyword>
<keyword evidence="11" id="KW-1185">Reference proteome</keyword>
<evidence type="ECO:0000259" key="9">
    <source>
        <dbReference type="Pfam" id="PF00137"/>
    </source>
</evidence>
<evidence type="ECO:0000313" key="11">
    <source>
        <dbReference type="Proteomes" id="UP000030661"/>
    </source>
</evidence>
<evidence type="ECO:0000256" key="4">
    <source>
        <dbReference type="ARBA" id="ARBA00022692"/>
    </source>
</evidence>
<protein>
    <submittedName>
        <fullName evidence="10">Putative ATPase related protein</fullName>
    </submittedName>
</protein>
<keyword evidence="3 8" id="KW-0813">Transport</keyword>
<dbReference type="HOGENOM" id="CLU_148047_3_1_0"/>
<keyword evidence="4 8" id="KW-0812">Transmembrane</keyword>
<evidence type="ECO:0000256" key="7">
    <source>
        <dbReference type="ARBA" id="ARBA00023136"/>
    </source>
</evidence>
<dbReference type="InterPro" id="IPR038662">
    <property type="entry name" value="ATP_synth_F0_csu_sf"/>
</dbReference>
<evidence type="ECO:0000256" key="1">
    <source>
        <dbReference type="ARBA" id="ARBA00004141"/>
    </source>
</evidence>
<dbReference type="CDD" id="cd18120">
    <property type="entry name" value="ATP-synt_Vo_Ao_c"/>
    <property type="match status" value="1"/>
</dbReference>
<reference evidence="10 11" key="1">
    <citation type="journal article" date="2015" name="PeerJ">
        <title>First genomic representation of candidate bacterial phylum KSB3 points to enhanced environmental sensing as a trigger of wastewater bulking.</title>
        <authorList>
            <person name="Sekiguchi Y."/>
            <person name="Ohashi A."/>
            <person name="Parks D.H."/>
            <person name="Yamauchi T."/>
            <person name="Tyson G.W."/>
            <person name="Hugenholtz P."/>
        </authorList>
    </citation>
    <scope>NUCLEOTIDE SEQUENCE [LARGE SCALE GENOMIC DNA]</scope>
</reference>
<feature type="transmembrane region" description="Helical" evidence="8">
    <location>
        <begin position="12"/>
        <end position="31"/>
    </location>
</feature>
<feature type="transmembrane region" description="Helical" evidence="8">
    <location>
        <begin position="51"/>
        <end position="74"/>
    </location>
</feature>
<dbReference type="Proteomes" id="UP000030661">
    <property type="component" value="Unassembled WGS sequence"/>
</dbReference>
<dbReference type="PRINTS" id="PR00122">
    <property type="entry name" value="VACATPASE"/>
</dbReference>
<keyword evidence="5 8" id="KW-1133">Transmembrane helix</keyword>
<dbReference type="InterPro" id="IPR002379">
    <property type="entry name" value="ATPase_proteolipid_c-like_dom"/>
</dbReference>
<comment type="similarity">
    <text evidence="2 8">Belongs to the V-ATPase proteolipid subunit family.</text>
</comment>
<evidence type="ECO:0000313" key="10">
    <source>
        <dbReference type="EMBL" id="GAK55004.1"/>
    </source>
</evidence>
<feature type="domain" description="V-ATPase proteolipid subunit C-like" evidence="9">
    <location>
        <begin position="57"/>
        <end position="116"/>
    </location>
</feature>
<dbReference type="Gene3D" id="1.20.20.10">
    <property type="entry name" value="F1F0 ATP synthase subunit C"/>
    <property type="match status" value="1"/>
</dbReference>
<dbReference type="EMBL" id="DF820463">
    <property type="protein sequence ID" value="GAK55004.1"/>
    <property type="molecule type" value="Genomic_DNA"/>
</dbReference>
<evidence type="ECO:0000256" key="5">
    <source>
        <dbReference type="ARBA" id="ARBA00022989"/>
    </source>
</evidence>
<dbReference type="InterPro" id="IPR035921">
    <property type="entry name" value="F/V-ATP_Csub_sf"/>
</dbReference>
<gene>
    <name evidence="10" type="ORF">U27_01835</name>
</gene>
<evidence type="ECO:0000256" key="3">
    <source>
        <dbReference type="ARBA" id="ARBA00022448"/>
    </source>
</evidence>
<dbReference type="eggNOG" id="COG0636">
    <property type="taxonomic scope" value="Bacteria"/>
</dbReference>
<dbReference type="SUPFAM" id="SSF81333">
    <property type="entry name" value="F1F0 ATP synthase subunit C"/>
    <property type="match status" value="1"/>
</dbReference>
<accession>A0A0S6W9A9</accession>
<evidence type="ECO:0000256" key="8">
    <source>
        <dbReference type="RuleBase" id="RU363060"/>
    </source>
</evidence>
<dbReference type="Pfam" id="PF00137">
    <property type="entry name" value="ATP-synt_C"/>
    <property type="match status" value="1"/>
</dbReference>
<proteinExistence type="inferred from homology"/>
<dbReference type="InterPro" id="IPR000245">
    <property type="entry name" value="ATPase_proteolipid_csu"/>
</dbReference>
<dbReference type="GO" id="GO:0033179">
    <property type="term" value="C:proton-transporting V-type ATPase, V0 domain"/>
    <property type="evidence" value="ECO:0007669"/>
    <property type="project" value="InterPro"/>
</dbReference>
<name>A0A0S6W9A9_VECG1</name>
<dbReference type="STRING" id="1499967.U27_01835"/>
<evidence type="ECO:0000256" key="2">
    <source>
        <dbReference type="ARBA" id="ARBA00007296"/>
    </source>
</evidence>
<dbReference type="GO" id="GO:0046961">
    <property type="term" value="F:proton-transporting ATPase activity, rotational mechanism"/>
    <property type="evidence" value="ECO:0007669"/>
    <property type="project" value="InterPro"/>
</dbReference>
<comment type="subcellular location">
    <subcellularLocation>
        <location evidence="1">Membrane</location>
        <topology evidence="1">Multi-pass membrane protein</topology>
    </subcellularLocation>
</comment>
<feature type="transmembrane region" description="Helical" evidence="8">
    <location>
        <begin position="95"/>
        <end position="117"/>
    </location>
</feature>
<dbReference type="AlphaFoldDB" id="A0A0S6W9A9"/>
<keyword evidence="6 8" id="KW-0406">Ion transport</keyword>
<organism evidence="10 11">
    <name type="scientific">Vecturithrix granuli</name>
    <dbReference type="NCBI Taxonomy" id="1499967"/>
    <lineage>
        <taxon>Bacteria</taxon>
        <taxon>Candidatus Moduliflexota</taxon>
        <taxon>Candidatus Vecturitrichia</taxon>
        <taxon>Candidatus Vecturitrichales</taxon>
        <taxon>Candidatus Vecturitrichaceae</taxon>
        <taxon>Candidatus Vecturithrix</taxon>
    </lineage>
</organism>
<sequence>MKINKGDFKKIIVGALGFLVVLSLFTITLNIGMGVAFGQVAQQKSDVNSDIIKWGFLAASIAVGLGSIGAGIAVSSVGSAAMGAMAERPEMAARALIFVGLAEGIAIYGLIIAIMILGRI</sequence>
<evidence type="ECO:0000256" key="6">
    <source>
        <dbReference type="ARBA" id="ARBA00023065"/>
    </source>
</evidence>